<feature type="compositionally biased region" description="Acidic residues" evidence="5">
    <location>
        <begin position="181"/>
        <end position="192"/>
    </location>
</feature>
<keyword evidence="2 6" id="KW-0812">Transmembrane</keyword>
<keyword evidence="9" id="KW-1185">Reference proteome</keyword>
<dbReference type="Gene3D" id="2.60.120.260">
    <property type="entry name" value="Galactose-binding domain-like"/>
    <property type="match status" value="1"/>
</dbReference>
<evidence type="ECO:0000259" key="7">
    <source>
        <dbReference type="PROSITE" id="PS51469"/>
    </source>
</evidence>
<feature type="compositionally biased region" description="Basic and acidic residues" evidence="5">
    <location>
        <begin position="218"/>
        <end position="244"/>
    </location>
</feature>
<feature type="compositionally biased region" description="Basic and acidic residues" evidence="5">
    <location>
        <begin position="193"/>
        <end position="203"/>
    </location>
</feature>
<dbReference type="RefSeq" id="XP_070858254.1">
    <property type="nucleotide sequence ID" value="XM_071003205.1"/>
</dbReference>
<dbReference type="EMBL" id="JABSNW010000005">
    <property type="protein sequence ID" value="KAL2887074.1"/>
    <property type="molecule type" value="Genomic_DNA"/>
</dbReference>
<dbReference type="PANTHER" id="PTHR12911:SF8">
    <property type="entry name" value="KLAROID PROTEIN-RELATED"/>
    <property type="match status" value="1"/>
</dbReference>
<name>A0ABR4MFP1_9PEZI</name>
<dbReference type="Proteomes" id="UP001610728">
    <property type="component" value="Unassembled WGS sequence"/>
</dbReference>
<dbReference type="PROSITE" id="PS51469">
    <property type="entry name" value="SUN"/>
    <property type="match status" value="1"/>
</dbReference>
<gene>
    <name evidence="8" type="ORF">HOO65_050195</name>
</gene>
<feature type="region of interest" description="Disordered" evidence="5">
    <location>
        <begin position="165"/>
        <end position="249"/>
    </location>
</feature>
<evidence type="ECO:0000313" key="8">
    <source>
        <dbReference type="EMBL" id="KAL2887074.1"/>
    </source>
</evidence>
<evidence type="ECO:0000256" key="3">
    <source>
        <dbReference type="ARBA" id="ARBA00022989"/>
    </source>
</evidence>
<keyword evidence="3 6" id="KW-1133">Transmembrane helix</keyword>
<proteinExistence type="predicted"/>
<comment type="subcellular location">
    <subcellularLocation>
        <location evidence="1">Membrane</location>
    </subcellularLocation>
</comment>
<evidence type="ECO:0000256" key="5">
    <source>
        <dbReference type="SAM" id="MobiDB-lite"/>
    </source>
</evidence>
<reference evidence="8 9" key="1">
    <citation type="submission" date="2020-05" db="EMBL/GenBank/DDBJ databases">
        <title>Ceratocystis lukuohia genome.</title>
        <authorList>
            <person name="Harrington T.C."/>
            <person name="Kim K."/>
            <person name="Mayers C.G."/>
        </authorList>
    </citation>
    <scope>NUCLEOTIDE SEQUENCE [LARGE SCALE GENOMIC DNA]</scope>
    <source>
        <strain evidence="8 9">C4212</strain>
    </source>
</reference>
<sequence>MPSRVTRSRPAADSILATGAAIKDDLPPLPTRFTSTYGAQVTYAIYNPLKGRRRDLQTAIDHALRNQDDDADSIDSELMEQLMQETPAARRSRKETALRARAKSKAEADSPTYTAAPASDSGDYHDEDTDVAATPVAFTRRQRVLPARRREEERIQREKIQQQLLDDAQISGHEDSQLQSDQEDEEEPDEEEQHIHNATKEEISIVEEEPVSAAQEPTSKDQEQVTLSHKLELERRAREKRSDASDASFNREGGLYGEASFKHLLKRAVASVASLLYKGSLGLIVVVFWAALLAWISAHYTVNPALAEWDVVWDNSNGLWENVAQFSPLVPIAPLSYSTHNEGSFDGNNSAIISAFSQELKRQKKKLASLETSNSLNTEARERLQKMLPDLIVVERDGGKLRLPSNLYHAIRDDLIKDGIFFNMGKNHGGKFEISSPRQWEAMMHRIDKEGYAKKSDISPLEPGVTSEVWREFRRQNDKLLAEIKKSIPVAEIANVPDSKVVTRSKLIEEMDAEFARTKKMMRTELETLEERLMKKLETAIKAAGSTTSAAYMTRSEVTALINTMLRKAVSEGQLNALADREIRSDFNSVLTQQVNFFSPGAGAQIIPQLTSPHFNNEDVKRNREIKGSGAQKTAEGVSDITPASALSDWTDDGQCWCGSIGITRRGERQGTIVSVQLSRYIVPEHIVLEHIVKGATLDEPARPRDIEVWAYIEDLTIRERVDRFISKYLPKFVDEDGKPIGNPSSIDGYVKIGVFTFPASEHSREYIHRLSPDLAELGVETTSIRVVAATNYGDKDKTCFYRIRMYGQIVDKA</sequence>
<keyword evidence="4 6" id="KW-0472">Membrane</keyword>
<feature type="region of interest" description="Disordered" evidence="5">
    <location>
        <begin position="83"/>
        <end position="137"/>
    </location>
</feature>
<evidence type="ECO:0000256" key="4">
    <source>
        <dbReference type="ARBA" id="ARBA00023136"/>
    </source>
</evidence>
<feature type="transmembrane region" description="Helical" evidence="6">
    <location>
        <begin position="275"/>
        <end position="296"/>
    </location>
</feature>
<accession>A0ABR4MFP1</accession>
<comment type="caution">
    <text evidence="8">The sequence shown here is derived from an EMBL/GenBank/DDBJ whole genome shotgun (WGS) entry which is preliminary data.</text>
</comment>
<organism evidence="8 9">
    <name type="scientific">Ceratocystis lukuohia</name>
    <dbReference type="NCBI Taxonomy" id="2019550"/>
    <lineage>
        <taxon>Eukaryota</taxon>
        <taxon>Fungi</taxon>
        <taxon>Dikarya</taxon>
        <taxon>Ascomycota</taxon>
        <taxon>Pezizomycotina</taxon>
        <taxon>Sordariomycetes</taxon>
        <taxon>Hypocreomycetidae</taxon>
        <taxon>Microascales</taxon>
        <taxon>Ceratocystidaceae</taxon>
        <taxon>Ceratocystis</taxon>
    </lineage>
</organism>
<feature type="domain" description="SUN" evidence="7">
    <location>
        <begin position="603"/>
        <end position="811"/>
    </location>
</feature>
<evidence type="ECO:0000256" key="1">
    <source>
        <dbReference type="ARBA" id="ARBA00004370"/>
    </source>
</evidence>
<evidence type="ECO:0000256" key="2">
    <source>
        <dbReference type="ARBA" id="ARBA00022692"/>
    </source>
</evidence>
<evidence type="ECO:0000256" key="6">
    <source>
        <dbReference type="SAM" id="Phobius"/>
    </source>
</evidence>
<evidence type="ECO:0000313" key="9">
    <source>
        <dbReference type="Proteomes" id="UP001610728"/>
    </source>
</evidence>
<dbReference type="GeneID" id="98118807"/>
<protein>
    <submittedName>
        <fullName evidence="8">FAD synthase</fullName>
    </submittedName>
</protein>
<dbReference type="InterPro" id="IPR045119">
    <property type="entry name" value="SUN1-5"/>
</dbReference>
<dbReference type="PANTHER" id="PTHR12911">
    <property type="entry name" value="SAD1/UNC-84-LIKE PROTEIN-RELATED"/>
    <property type="match status" value="1"/>
</dbReference>
<feature type="compositionally biased region" description="Basic and acidic residues" evidence="5">
    <location>
        <begin position="94"/>
        <end position="108"/>
    </location>
</feature>
<dbReference type="InterPro" id="IPR012919">
    <property type="entry name" value="SUN_dom"/>
</dbReference>